<dbReference type="Proteomes" id="UP000069205">
    <property type="component" value="Chromosome"/>
</dbReference>
<dbReference type="Pfam" id="PF00534">
    <property type="entry name" value="Glycos_transf_1"/>
    <property type="match status" value="1"/>
</dbReference>
<evidence type="ECO:0000259" key="3">
    <source>
        <dbReference type="Pfam" id="PF00534"/>
    </source>
</evidence>
<gene>
    <name evidence="5" type="ORF">NITMOv2_3525</name>
</gene>
<keyword evidence="2 5" id="KW-0808">Transferase</keyword>
<protein>
    <submittedName>
        <fullName evidence="5">Putative Phosphatidylinositol alpha-mannosyltransferase</fullName>
        <ecNumber evidence="5">2.4.1.57</ecNumber>
    </submittedName>
</protein>
<dbReference type="EC" id="2.4.1.57" evidence="5"/>
<dbReference type="SUPFAM" id="SSF53756">
    <property type="entry name" value="UDP-Glycosyltransferase/glycogen phosphorylase"/>
    <property type="match status" value="1"/>
</dbReference>
<dbReference type="PANTHER" id="PTHR12526:SF510">
    <property type="entry name" value="D-INOSITOL 3-PHOSPHATE GLYCOSYLTRANSFERASE"/>
    <property type="match status" value="1"/>
</dbReference>
<dbReference type="EMBL" id="CP011801">
    <property type="protein sequence ID" value="ALA59917.1"/>
    <property type="molecule type" value="Genomic_DNA"/>
</dbReference>
<dbReference type="AlphaFoldDB" id="A0A0K2GH39"/>
<evidence type="ECO:0000256" key="2">
    <source>
        <dbReference type="ARBA" id="ARBA00022679"/>
    </source>
</evidence>
<dbReference type="Pfam" id="PF13439">
    <property type="entry name" value="Glyco_transf_4"/>
    <property type="match status" value="1"/>
</dbReference>
<evidence type="ECO:0000256" key="1">
    <source>
        <dbReference type="ARBA" id="ARBA00022676"/>
    </source>
</evidence>
<dbReference type="PATRIC" id="fig|42253.5.peg.3476"/>
<dbReference type="STRING" id="42253.NITMOv2_3525"/>
<dbReference type="InterPro" id="IPR001296">
    <property type="entry name" value="Glyco_trans_1"/>
</dbReference>
<evidence type="ECO:0000313" key="6">
    <source>
        <dbReference type="Proteomes" id="UP000069205"/>
    </source>
</evidence>
<evidence type="ECO:0000313" key="5">
    <source>
        <dbReference type="EMBL" id="ALA59917.1"/>
    </source>
</evidence>
<name>A0A0K2GH39_NITMO</name>
<feature type="domain" description="Glycosyl transferase family 1" evidence="3">
    <location>
        <begin position="177"/>
        <end position="341"/>
    </location>
</feature>
<reference evidence="5 6" key="1">
    <citation type="journal article" date="2015" name="Proc. Natl. Acad. Sci. U.S.A.">
        <title>Expanded metabolic versatility of ubiquitous nitrite-oxidizing bacteria from the genus Nitrospira.</title>
        <authorList>
            <person name="Koch H."/>
            <person name="Lucker S."/>
            <person name="Albertsen M."/>
            <person name="Kitzinger K."/>
            <person name="Herbold C."/>
            <person name="Spieck E."/>
            <person name="Nielsen P.H."/>
            <person name="Wagner M."/>
            <person name="Daims H."/>
        </authorList>
    </citation>
    <scope>NUCLEOTIDE SEQUENCE [LARGE SCALE GENOMIC DNA]</scope>
    <source>
        <strain evidence="5 6">NSP M-1</strain>
    </source>
</reference>
<sequence>MKIVISESSMAVGGQELAVLLHAEGLLKRGHDLRLILEPGSPIADMAREKKLPVELVSMRRSRYPAAILAFRALLRRHRPAIVQLNSSRDSWIGSLAARLVSPRPKLIRIRHISTPLNRTLTTQLLYRRLIDMVVVTGGERTKRDLIERDGLDPARVAAFPIGLDVAQFSPAPPDPDLRDELGLPRGRLLVGLISYLRTYKGHEYFIEAAARILARRKDVTFLIVGEGPEEASIRARIEGTGHSAGMRMLGFRDDLLNVFRSLDVFAIPSVEGDTIPQVLMQALAMGVPVVSTTVGSIPDVVIEGRTGFVVPPRDAQALAERIQILLNDPSLRRRMAAEGRALVVQSYSIDKMLDRMEAVYQQLVGAQGTS</sequence>
<dbReference type="PANTHER" id="PTHR12526">
    <property type="entry name" value="GLYCOSYLTRANSFERASE"/>
    <property type="match status" value="1"/>
</dbReference>
<evidence type="ECO:0000259" key="4">
    <source>
        <dbReference type="Pfam" id="PF13439"/>
    </source>
</evidence>
<feature type="domain" description="Glycosyltransferase subfamily 4-like N-terminal" evidence="4">
    <location>
        <begin position="12"/>
        <end position="167"/>
    </location>
</feature>
<dbReference type="GO" id="GO:0016757">
    <property type="term" value="F:glycosyltransferase activity"/>
    <property type="evidence" value="ECO:0007669"/>
    <property type="project" value="UniProtKB-KW"/>
</dbReference>
<accession>A0A0K2GH39</accession>
<keyword evidence="6" id="KW-1185">Reference proteome</keyword>
<dbReference type="RefSeq" id="WP_053380854.1">
    <property type="nucleotide sequence ID" value="NZ_CP011801.1"/>
</dbReference>
<proteinExistence type="predicted"/>
<dbReference type="InterPro" id="IPR028098">
    <property type="entry name" value="Glyco_trans_4-like_N"/>
</dbReference>
<keyword evidence="1 5" id="KW-0328">Glycosyltransferase</keyword>
<dbReference type="Gene3D" id="3.40.50.2000">
    <property type="entry name" value="Glycogen Phosphorylase B"/>
    <property type="match status" value="2"/>
</dbReference>
<organism evidence="5 6">
    <name type="scientific">Nitrospira moscoviensis</name>
    <dbReference type="NCBI Taxonomy" id="42253"/>
    <lineage>
        <taxon>Bacteria</taxon>
        <taxon>Pseudomonadati</taxon>
        <taxon>Nitrospirota</taxon>
        <taxon>Nitrospiria</taxon>
        <taxon>Nitrospirales</taxon>
        <taxon>Nitrospiraceae</taxon>
        <taxon>Nitrospira</taxon>
    </lineage>
</organism>
<dbReference type="KEGG" id="nmv:NITMOv2_3525"/>